<gene>
    <name evidence="1" type="ordered locus">Hoch_3573</name>
</gene>
<dbReference type="EMBL" id="CP001804">
    <property type="protein sequence ID" value="ACY16075.1"/>
    <property type="molecule type" value="Genomic_DNA"/>
</dbReference>
<keyword evidence="2" id="KW-1185">Reference proteome</keyword>
<proteinExistence type="predicted"/>
<dbReference type="HOGENOM" id="CLU_764545_0_0_7"/>
<protein>
    <recommendedName>
        <fullName evidence="3">Lipoprotein</fullName>
    </recommendedName>
</protein>
<reference evidence="1 2" key="1">
    <citation type="journal article" date="2010" name="Stand. Genomic Sci.">
        <title>Complete genome sequence of Haliangium ochraceum type strain (SMP-2).</title>
        <authorList>
            <consortium name="US DOE Joint Genome Institute (JGI-PGF)"/>
            <person name="Ivanova N."/>
            <person name="Daum C."/>
            <person name="Lang E."/>
            <person name="Abt B."/>
            <person name="Kopitz M."/>
            <person name="Saunders E."/>
            <person name="Lapidus A."/>
            <person name="Lucas S."/>
            <person name="Glavina Del Rio T."/>
            <person name="Nolan M."/>
            <person name="Tice H."/>
            <person name="Copeland A."/>
            <person name="Cheng J.F."/>
            <person name="Chen F."/>
            <person name="Bruce D."/>
            <person name="Goodwin L."/>
            <person name="Pitluck S."/>
            <person name="Mavromatis K."/>
            <person name="Pati A."/>
            <person name="Mikhailova N."/>
            <person name="Chen A."/>
            <person name="Palaniappan K."/>
            <person name="Land M."/>
            <person name="Hauser L."/>
            <person name="Chang Y.J."/>
            <person name="Jeffries C.D."/>
            <person name="Detter J.C."/>
            <person name="Brettin T."/>
            <person name="Rohde M."/>
            <person name="Goker M."/>
            <person name="Bristow J."/>
            <person name="Markowitz V."/>
            <person name="Eisen J.A."/>
            <person name="Hugenholtz P."/>
            <person name="Kyrpides N.C."/>
            <person name="Klenk H.P."/>
        </authorList>
    </citation>
    <scope>NUCLEOTIDE SEQUENCE [LARGE SCALE GENOMIC DNA]</scope>
    <source>
        <strain evidence="2">DSM 14365 / CIP 107738 / JCM 11303 / AJ 13395 / SMP-2</strain>
    </source>
</reference>
<organism evidence="1 2">
    <name type="scientific">Haliangium ochraceum (strain DSM 14365 / JCM 11303 / SMP-2)</name>
    <dbReference type="NCBI Taxonomy" id="502025"/>
    <lineage>
        <taxon>Bacteria</taxon>
        <taxon>Pseudomonadati</taxon>
        <taxon>Myxococcota</taxon>
        <taxon>Polyangia</taxon>
        <taxon>Haliangiales</taxon>
        <taxon>Kofleriaceae</taxon>
        <taxon>Haliangium</taxon>
    </lineage>
</organism>
<evidence type="ECO:0008006" key="3">
    <source>
        <dbReference type="Google" id="ProtNLM"/>
    </source>
</evidence>
<dbReference type="Proteomes" id="UP000001880">
    <property type="component" value="Chromosome"/>
</dbReference>
<dbReference type="AlphaFoldDB" id="D0LX33"/>
<dbReference type="PROSITE" id="PS51257">
    <property type="entry name" value="PROKAR_LIPOPROTEIN"/>
    <property type="match status" value="1"/>
</dbReference>
<name>D0LX33_HALO1</name>
<dbReference type="KEGG" id="hoh:Hoch_3573"/>
<evidence type="ECO:0000313" key="2">
    <source>
        <dbReference type="Proteomes" id="UP000001880"/>
    </source>
</evidence>
<sequence length="362" mass="38749">MNRWKASLFAGGLAVMAVGCYSFVSQTTVMSSAPIWTGANHYTHGATYAGDVIGLAGQDIYLIQGNTTYLLEDYLLDEFGGQPYTLTSVAQTHTLGLHEHTFMHGNPVGQTGNLSLLHTLQGNPFTMQTVPPFNTTFRDSGQVYEVVQICDLAATGDGSYGDPNDASSHLFMSFRACPVAGGACVGGVMEVGFDNSVSMWSPRPAGTSDHVWVRKTSGSLFSNECMPIAATGKGDQTEQYLVVADPSWDEVTLFDASSVASGPLDSVRTLDSSFALRDIAIEGRGDGSVNLGMMTTLWGSSSAARLEHRVIANGDIGDDPPFLVESLPGNVRFIASRGLGVEGTSEQLYTFGSQLMRRYYQQ</sequence>
<accession>D0LX33</accession>
<evidence type="ECO:0000313" key="1">
    <source>
        <dbReference type="EMBL" id="ACY16075.1"/>
    </source>
</evidence>